<dbReference type="Pfam" id="PF04303">
    <property type="entry name" value="PrpF"/>
    <property type="match status" value="1"/>
</dbReference>
<dbReference type="GO" id="GO:0016853">
    <property type="term" value="F:isomerase activity"/>
    <property type="evidence" value="ECO:0007669"/>
    <property type="project" value="UniProtKB-KW"/>
</dbReference>
<dbReference type="PANTHER" id="PTHR43709:SF3">
    <property type="entry name" value="ISOMERASE YBHH-RELATED"/>
    <property type="match status" value="1"/>
</dbReference>
<gene>
    <name evidence="3" type="ORF">SAE02_58620</name>
</gene>
<protein>
    <recommendedName>
        <fullName evidence="5">4-oxalomesaconate tautomerase</fullName>
    </recommendedName>
</protein>
<sequence length="390" mass="40687">MTTGDQIQIPCVMMRGGTSRGPFFLASDLPANPIQRDAVLLSVMGAGHDLEIDGIGGGNPLTSKVAIVGPSTVPGADVDYLFAQVKVTERTVDTSPNCGNMLAAVAPFAIEAGLVKAQDGITSVRIHNVNTRKLIEARVLTPDGRVTYEGDAAIDGVPGTASPIQLAFLNAAGSKTGRLLPTGQATDWIDGVEVSCIDAATPVMLVRAADLGKSGFEAANTYCTDRTFMTRLESLRIEAGRRMGFPNAADLVIPKPVLIAPAVNGGTLSARYFMPHDCHRALAVTGAVAVATACVTPGTIAAAMTGPIALPADITIEHPSGRIAVRLEPDKDQAAPVASIQRTARKLFEGAVFARHSHMPCEIAPVRRTMGLESAFLQPAPQPFAAGPRP</sequence>
<dbReference type="NCBIfam" id="NF033377">
    <property type="entry name" value="OMA_tautomer"/>
    <property type="match status" value="1"/>
</dbReference>
<name>A0A512DZ08_9PROT</name>
<dbReference type="InterPro" id="IPR007400">
    <property type="entry name" value="PrpF-like"/>
</dbReference>
<keyword evidence="2" id="KW-0413">Isomerase</keyword>
<dbReference type="RefSeq" id="WP_084721243.1">
    <property type="nucleotide sequence ID" value="NZ_BJYZ01000030.1"/>
</dbReference>
<comment type="similarity">
    <text evidence="1">Belongs to the PrpF family.</text>
</comment>
<comment type="caution">
    <text evidence="3">The sequence shown here is derived from an EMBL/GenBank/DDBJ whole genome shotgun (WGS) entry which is preliminary data.</text>
</comment>
<accession>A0A512DZ08</accession>
<dbReference type="AlphaFoldDB" id="A0A512DZ08"/>
<evidence type="ECO:0000313" key="4">
    <source>
        <dbReference type="Proteomes" id="UP000321523"/>
    </source>
</evidence>
<dbReference type="InterPro" id="IPR047687">
    <property type="entry name" value="OMA_tautomer-like"/>
</dbReference>
<proteinExistence type="inferred from homology"/>
<dbReference type="SUPFAM" id="SSF54506">
    <property type="entry name" value="Diaminopimelate epimerase-like"/>
    <property type="match status" value="2"/>
</dbReference>
<evidence type="ECO:0000256" key="2">
    <source>
        <dbReference type="ARBA" id="ARBA00023235"/>
    </source>
</evidence>
<keyword evidence="4" id="KW-1185">Reference proteome</keyword>
<evidence type="ECO:0000256" key="1">
    <source>
        <dbReference type="ARBA" id="ARBA00007673"/>
    </source>
</evidence>
<dbReference type="OrthoDB" id="9779763at2"/>
<reference evidence="3 4" key="1">
    <citation type="submission" date="2019-07" db="EMBL/GenBank/DDBJ databases">
        <title>Whole genome shotgun sequence of Skermanella aerolata NBRC 106429.</title>
        <authorList>
            <person name="Hosoyama A."/>
            <person name="Uohara A."/>
            <person name="Ohji S."/>
            <person name="Ichikawa N."/>
        </authorList>
    </citation>
    <scope>NUCLEOTIDE SEQUENCE [LARGE SCALE GENOMIC DNA]</scope>
    <source>
        <strain evidence="3 4">NBRC 106429</strain>
    </source>
</reference>
<dbReference type="PANTHER" id="PTHR43709">
    <property type="entry name" value="ACONITATE ISOMERASE-RELATED"/>
    <property type="match status" value="1"/>
</dbReference>
<organism evidence="3 4">
    <name type="scientific">Skermanella aerolata</name>
    <dbReference type="NCBI Taxonomy" id="393310"/>
    <lineage>
        <taxon>Bacteria</taxon>
        <taxon>Pseudomonadati</taxon>
        <taxon>Pseudomonadota</taxon>
        <taxon>Alphaproteobacteria</taxon>
        <taxon>Rhodospirillales</taxon>
        <taxon>Azospirillaceae</taxon>
        <taxon>Skermanella</taxon>
    </lineage>
</organism>
<evidence type="ECO:0000313" key="3">
    <source>
        <dbReference type="EMBL" id="GEO41714.1"/>
    </source>
</evidence>
<dbReference type="Proteomes" id="UP000321523">
    <property type="component" value="Unassembled WGS sequence"/>
</dbReference>
<dbReference type="EMBL" id="BJYZ01000030">
    <property type="protein sequence ID" value="GEO41714.1"/>
    <property type="molecule type" value="Genomic_DNA"/>
</dbReference>
<dbReference type="Gene3D" id="3.10.310.10">
    <property type="entry name" value="Diaminopimelate Epimerase, Chain A, domain 1"/>
    <property type="match status" value="2"/>
</dbReference>
<evidence type="ECO:0008006" key="5">
    <source>
        <dbReference type="Google" id="ProtNLM"/>
    </source>
</evidence>